<reference evidence="1" key="1">
    <citation type="submission" date="2021-08" db="EMBL/GenBank/DDBJ databases">
        <title>WGS assembly of Ceratopteris richardii.</title>
        <authorList>
            <person name="Marchant D.B."/>
            <person name="Chen G."/>
            <person name="Jenkins J."/>
            <person name="Shu S."/>
            <person name="Leebens-Mack J."/>
            <person name="Grimwood J."/>
            <person name="Schmutz J."/>
            <person name="Soltis P."/>
            <person name="Soltis D."/>
            <person name="Chen Z.-H."/>
        </authorList>
    </citation>
    <scope>NUCLEOTIDE SEQUENCE</scope>
    <source>
        <strain evidence="1">Whitten #5841</strain>
        <tissue evidence="1">Leaf</tissue>
    </source>
</reference>
<keyword evidence="2" id="KW-1185">Reference proteome</keyword>
<accession>A0A8T2V096</accession>
<organism evidence="1 2">
    <name type="scientific">Ceratopteris richardii</name>
    <name type="common">Triangle waterfern</name>
    <dbReference type="NCBI Taxonomy" id="49495"/>
    <lineage>
        <taxon>Eukaryota</taxon>
        <taxon>Viridiplantae</taxon>
        <taxon>Streptophyta</taxon>
        <taxon>Embryophyta</taxon>
        <taxon>Tracheophyta</taxon>
        <taxon>Polypodiopsida</taxon>
        <taxon>Polypodiidae</taxon>
        <taxon>Polypodiales</taxon>
        <taxon>Pteridineae</taxon>
        <taxon>Pteridaceae</taxon>
        <taxon>Parkerioideae</taxon>
        <taxon>Ceratopteris</taxon>
    </lineage>
</organism>
<sequence>MLSSDSLVSASHVTNGTKMMLRGSSARYQRLLASPPNNVIMLEQRYSLMSCRDSNIARAMVTTTIWLPVLCVLRAPFLLPRCPLTSIVLGLHQ</sequence>
<comment type="caution">
    <text evidence="1">The sequence shown here is derived from an EMBL/GenBank/DDBJ whole genome shotgun (WGS) entry which is preliminary data.</text>
</comment>
<evidence type="ECO:0000313" key="2">
    <source>
        <dbReference type="Proteomes" id="UP000825935"/>
    </source>
</evidence>
<gene>
    <name evidence="1" type="ORF">KP509_03G013600</name>
</gene>
<proteinExistence type="predicted"/>
<evidence type="ECO:0000313" key="1">
    <source>
        <dbReference type="EMBL" id="KAH7440842.1"/>
    </source>
</evidence>
<name>A0A8T2V096_CERRI</name>
<dbReference type="AlphaFoldDB" id="A0A8T2V096"/>
<protein>
    <submittedName>
        <fullName evidence="1">Uncharacterized protein</fullName>
    </submittedName>
</protein>
<dbReference type="Proteomes" id="UP000825935">
    <property type="component" value="Chromosome 3"/>
</dbReference>
<dbReference type="EMBL" id="CM035408">
    <property type="protein sequence ID" value="KAH7440842.1"/>
    <property type="molecule type" value="Genomic_DNA"/>
</dbReference>